<reference evidence="2" key="3">
    <citation type="journal article" date="2017" name="Nature">
        <title>Genome sequence of the progenitor of the wheat D genome Aegilops tauschii.</title>
        <authorList>
            <person name="Luo M.C."/>
            <person name="Gu Y.Q."/>
            <person name="Puiu D."/>
            <person name="Wang H."/>
            <person name="Twardziok S.O."/>
            <person name="Deal K.R."/>
            <person name="Huo N."/>
            <person name="Zhu T."/>
            <person name="Wang L."/>
            <person name="Wang Y."/>
            <person name="McGuire P.E."/>
            <person name="Liu S."/>
            <person name="Long H."/>
            <person name="Ramasamy R.K."/>
            <person name="Rodriguez J.C."/>
            <person name="Van S.L."/>
            <person name="Yuan L."/>
            <person name="Wang Z."/>
            <person name="Xia Z."/>
            <person name="Xiao L."/>
            <person name="Anderson O.D."/>
            <person name="Ouyang S."/>
            <person name="Liang Y."/>
            <person name="Zimin A.V."/>
            <person name="Pertea G."/>
            <person name="Qi P."/>
            <person name="Bennetzen J.L."/>
            <person name="Dai X."/>
            <person name="Dawson M.W."/>
            <person name="Muller H.G."/>
            <person name="Kugler K."/>
            <person name="Rivarola-Duarte L."/>
            <person name="Spannagl M."/>
            <person name="Mayer K.F.X."/>
            <person name="Lu F.H."/>
            <person name="Bevan M.W."/>
            <person name="Leroy P."/>
            <person name="Li P."/>
            <person name="You F.M."/>
            <person name="Sun Q."/>
            <person name="Liu Z."/>
            <person name="Lyons E."/>
            <person name="Wicker T."/>
            <person name="Salzberg S.L."/>
            <person name="Devos K.M."/>
            <person name="Dvorak J."/>
        </authorList>
    </citation>
    <scope>NUCLEOTIDE SEQUENCE [LARGE SCALE GENOMIC DNA]</scope>
    <source>
        <strain evidence="2">cv. AL8/78</strain>
    </source>
</reference>
<reference evidence="3" key="1">
    <citation type="journal article" date="2014" name="Science">
        <title>Ancient hybridizations among the ancestral genomes of bread wheat.</title>
        <authorList>
            <consortium name="International Wheat Genome Sequencing Consortium,"/>
            <person name="Marcussen T."/>
            <person name="Sandve S.R."/>
            <person name="Heier L."/>
            <person name="Spannagl M."/>
            <person name="Pfeifer M."/>
            <person name="Jakobsen K.S."/>
            <person name="Wulff B.B."/>
            <person name="Steuernagel B."/>
            <person name="Mayer K.F."/>
            <person name="Olsen O.A."/>
        </authorList>
    </citation>
    <scope>NUCLEOTIDE SEQUENCE [LARGE SCALE GENOMIC DNA]</scope>
    <source>
        <strain evidence="3">cv. AL8/78</strain>
    </source>
</reference>
<protein>
    <submittedName>
        <fullName evidence="2">Uncharacterized protein</fullName>
    </submittedName>
</protein>
<dbReference type="Proteomes" id="UP000015105">
    <property type="component" value="Chromosome 7D"/>
</dbReference>
<reference evidence="3" key="2">
    <citation type="journal article" date="2017" name="Nat. Plants">
        <title>The Aegilops tauschii genome reveals multiple impacts of transposons.</title>
        <authorList>
            <person name="Zhao G."/>
            <person name="Zou C."/>
            <person name="Li K."/>
            <person name="Wang K."/>
            <person name="Li T."/>
            <person name="Gao L."/>
            <person name="Zhang X."/>
            <person name="Wang H."/>
            <person name="Yang Z."/>
            <person name="Liu X."/>
            <person name="Jiang W."/>
            <person name="Mao L."/>
            <person name="Kong X."/>
            <person name="Jiao Y."/>
            <person name="Jia J."/>
        </authorList>
    </citation>
    <scope>NUCLEOTIDE SEQUENCE [LARGE SCALE GENOMIC DNA]</scope>
    <source>
        <strain evidence="3">cv. AL8/78</strain>
    </source>
</reference>
<organism evidence="2 3">
    <name type="scientific">Aegilops tauschii subsp. strangulata</name>
    <name type="common">Goatgrass</name>
    <dbReference type="NCBI Taxonomy" id="200361"/>
    <lineage>
        <taxon>Eukaryota</taxon>
        <taxon>Viridiplantae</taxon>
        <taxon>Streptophyta</taxon>
        <taxon>Embryophyta</taxon>
        <taxon>Tracheophyta</taxon>
        <taxon>Spermatophyta</taxon>
        <taxon>Magnoliopsida</taxon>
        <taxon>Liliopsida</taxon>
        <taxon>Poales</taxon>
        <taxon>Poaceae</taxon>
        <taxon>BOP clade</taxon>
        <taxon>Pooideae</taxon>
        <taxon>Triticodae</taxon>
        <taxon>Triticeae</taxon>
        <taxon>Triticinae</taxon>
        <taxon>Aegilops</taxon>
    </lineage>
</organism>
<dbReference type="EnsemblPlants" id="AET7Gv20020600.5">
    <property type="protein sequence ID" value="AET7Gv20020600.5"/>
    <property type="gene ID" value="AET7Gv20020600"/>
</dbReference>
<evidence type="ECO:0000313" key="2">
    <source>
        <dbReference type="EnsemblPlants" id="AET7Gv20020600.5"/>
    </source>
</evidence>
<feature type="transmembrane region" description="Helical" evidence="1">
    <location>
        <begin position="144"/>
        <end position="163"/>
    </location>
</feature>
<reference evidence="2" key="5">
    <citation type="journal article" date="2021" name="G3 (Bethesda)">
        <title>Aegilops tauschii genome assembly Aet v5.0 features greater sequence contiguity and improved annotation.</title>
        <authorList>
            <person name="Wang L."/>
            <person name="Zhu T."/>
            <person name="Rodriguez J.C."/>
            <person name="Deal K.R."/>
            <person name="Dubcovsky J."/>
            <person name="McGuire P.E."/>
            <person name="Lux T."/>
            <person name="Spannagl M."/>
            <person name="Mayer K.F.X."/>
            <person name="Baldrich P."/>
            <person name="Meyers B.C."/>
            <person name="Huo N."/>
            <person name="Gu Y.Q."/>
            <person name="Zhou H."/>
            <person name="Devos K.M."/>
            <person name="Bennetzen J.L."/>
            <person name="Unver T."/>
            <person name="Budak H."/>
            <person name="Gulick P.J."/>
            <person name="Galiba G."/>
            <person name="Kalapos B."/>
            <person name="Nelson D.R."/>
            <person name="Li P."/>
            <person name="You F.M."/>
            <person name="Luo M.C."/>
            <person name="Dvorak J."/>
        </authorList>
    </citation>
    <scope>NUCLEOTIDE SEQUENCE [LARGE SCALE GENOMIC DNA]</scope>
    <source>
        <strain evidence="2">cv. AL8/78</strain>
    </source>
</reference>
<name>A0A453QAT2_AEGTS</name>
<evidence type="ECO:0000256" key="1">
    <source>
        <dbReference type="SAM" id="Phobius"/>
    </source>
</evidence>
<proteinExistence type="predicted"/>
<keyword evidence="1" id="KW-0472">Membrane</keyword>
<dbReference type="AlphaFoldDB" id="A0A453QAT2"/>
<sequence length="202" mass="22957">TPIFYCMCTTQGIYQFTHHWINGAFRFIIMLTHYSIKKRNQLSLSHIVAASSKNSRVPLSPAGVAVDTPRLQWPYGRGAQWSPCRQEGSVFKCFFVRVCILLSKARQRFSEYVIRFSSSNPVSVVCLASSEGMWRCVFRGSHRIRLVVAFGGSTQILSLFIYIRVSFGWILLITRLFIGDGCGSGARWSYEVLARRLPDCLL</sequence>
<keyword evidence="1" id="KW-1133">Transmembrane helix</keyword>
<reference evidence="2" key="4">
    <citation type="submission" date="2019-03" db="UniProtKB">
        <authorList>
            <consortium name="EnsemblPlants"/>
        </authorList>
    </citation>
    <scope>IDENTIFICATION</scope>
</reference>
<evidence type="ECO:0000313" key="3">
    <source>
        <dbReference type="Proteomes" id="UP000015105"/>
    </source>
</evidence>
<dbReference type="Gramene" id="AET7Gv20020600.5">
    <property type="protein sequence ID" value="AET7Gv20020600.5"/>
    <property type="gene ID" value="AET7Gv20020600"/>
</dbReference>
<keyword evidence="1" id="KW-0812">Transmembrane</keyword>
<accession>A0A453QAT2</accession>
<keyword evidence="3" id="KW-1185">Reference proteome</keyword>